<keyword evidence="1" id="KW-0732">Signal</keyword>
<dbReference type="GO" id="GO:0016810">
    <property type="term" value="F:hydrolase activity, acting on carbon-nitrogen (but not peptide) bonds"/>
    <property type="evidence" value="ECO:0007669"/>
    <property type="project" value="InterPro"/>
</dbReference>
<dbReference type="PANTHER" id="PTHR22642:SF2">
    <property type="entry name" value="PROTEIN LONG AFTER FAR-RED 3"/>
    <property type="match status" value="1"/>
</dbReference>
<reference evidence="3 4" key="1">
    <citation type="submission" date="2018-12" db="EMBL/GenBank/DDBJ databases">
        <title>Venturia inaequalis Genome Resource.</title>
        <authorList>
            <person name="Lichtner F.J."/>
        </authorList>
    </citation>
    <scope>NUCLEOTIDE SEQUENCE [LARGE SCALE GENOMIC DNA]</scope>
    <source>
        <strain evidence="3 4">120213</strain>
    </source>
</reference>
<dbReference type="CDD" id="cd01300">
    <property type="entry name" value="YtcJ_like"/>
    <property type="match status" value="1"/>
</dbReference>
<dbReference type="InterPro" id="IPR011059">
    <property type="entry name" value="Metal-dep_hydrolase_composite"/>
</dbReference>
<dbReference type="PANTHER" id="PTHR22642">
    <property type="entry name" value="IMIDAZOLONEPROPIONASE"/>
    <property type="match status" value="1"/>
</dbReference>
<gene>
    <name evidence="3" type="ORF">EG328_007725</name>
</gene>
<dbReference type="SUPFAM" id="SSF51338">
    <property type="entry name" value="Composite domain of metallo-dependent hydrolases"/>
    <property type="match status" value="1"/>
</dbReference>
<comment type="caution">
    <text evidence="3">The sequence shown here is derived from an EMBL/GenBank/DDBJ whole genome shotgun (WGS) entry which is preliminary data.</text>
</comment>
<accession>A0A8H3VC12</accession>
<feature type="chain" id="PRO_5034447107" description="Amidohydrolase 3 domain-containing protein" evidence="1">
    <location>
        <begin position="24"/>
        <end position="592"/>
    </location>
</feature>
<evidence type="ECO:0000259" key="2">
    <source>
        <dbReference type="Pfam" id="PF07969"/>
    </source>
</evidence>
<evidence type="ECO:0000313" key="3">
    <source>
        <dbReference type="EMBL" id="KAE9985185.1"/>
    </source>
</evidence>
<dbReference type="AlphaFoldDB" id="A0A8H3VC12"/>
<feature type="domain" description="Amidohydrolase 3" evidence="2">
    <location>
        <begin position="76"/>
        <end position="577"/>
    </location>
</feature>
<dbReference type="Gene3D" id="3.20.20.140">
    <property type="entry name" value="Metal-dependent hydrolases"/>
    <property type="match status" value="1"/>
</dbReference>
<dbReference type="EMBL" id="WNWS01000042">
    <property type="protein sequence ID" value="KAE9985185.1"/>
    <property type="molecule type" value="Genomic_DNA"/>
</dbReference>
<feature type="signal peptide" evidence="1">
    <location>
        <begin position="1"/>
        <end position="23"/>
    </location>
</feature>
<dbReference type="InterPro" id="IPR032466">
    <property type="entry name" value="Metal_Hydrolase"/>
</dbReference>
<dbReference type="Proteomes" id="UP000447873">
    <property type="component" value="Unassembled WGS sequence"/>
</dbReference>
<dbReference type="SUPFAM" id="SSF51556">
    <property type="entry name" value="Metallo-dependent hydrolases"/>
    <property type="match status" value="1"/>
</dbReference>
<dbReference type="InterPro" id="IPR033932">
    <property type="entry name" value="YtcJ-like"/>
</dbReference>
<evidence type="ECO:0000256" key="1">
    <source>
        <dbReference type="SAM" id="SignalP"/>
    </source>
</evidence>
<name>A0A8H3VC12_VENIN</name>
<sequence>MLSTGGYLSFTAVVALIIALVLAFVPCQSDTTYCYDTVTTLSDQGIKSNCFTVSPTGIFSRSSPDGIDNSSKRKGHVIPGLIDGHGHLLQFGELLQSVNIFGASSLNDAIKRVEEYLEKHPNSGSATEWIRGTGWDQAAFGRMPTALDSPETFSHVPDIADLESSTNLAGKYIMLDRVDVHCIWVSASVLALLSTPFPEIPGGEIITDPSPGVFCDNAMDIVLEHWPKPTKEKKTQFIKNAMVELNKVGLVGMADAGVPPSDLAIYEELAERSSIDQEGDWTVRVYAMVECAKRNTFCPEQAPWIDRADGMLSVKSVKLFGDGALGSWGSAMLEPYSDRSSTTGSLLVNASTLESLTLQWSQAGYQVNIHAIGDLANRLAINSFTNAYPIICPGIGGEDCQKKRRFRIEHSQIVHPNDQKRMFEVGIIPSIQPTHATSDMSYAEDRLGDKRTADEAYKMRSFLPLHPILGSDFPVEPANPFEGIFAAVTRKSPRTGLGKNGAEHGWHLEEALSLDQALRGFTHGPAHGTFMEGKVGVIQEGAFADWVVLDEPLDRLALDDLRKVKVRETWVSGRCVYRREEQSEPVAKQELK</sequence>
<proteinExistence type="predicted"/>
<dbReference type="InterPro" id="IPR013108">
    <property type="entry name" value="Amidohydro_3"/>
</dbReference>
<dbReference type="Pfam" id="PF07969">
    <property type="entry name" value="Amidohydro_3"/>
    <property type="match status" value="1"/>
</dbReference>
<dbReference type="Gene3D" id="2.30.40.10">
    <property type="entry name" value="Urease, subunit C, domain 1"/>
    <property type="match status" value="1"/>
</dbReference>
<evidence type="ECO:0000313" key="4">
    <source>
        <dbReference type="Proteomes" id="UP000447873"/>
    </source>
</evidence>
<dbReference type="Gene3D" id="3.10.310.70">
    <property type="match status" value="1"/>
</dbReference>
<protein>
    <recommendedName>
        <fullName evidence="2">Amidohydrolase 3 domain-containing protein</fullName>
    </recommendedName>
</protein>
<organism evidence="3 4">
    <name type="scientific">Venturia inaequalis</name>
    <name type="common">Apple scab fungus</name>
    <dbReference type="NCBI Taxonomy" id="5025"/>
    <lineage>
        <taxon>Eukaryota</taxon>
        <taxon>Fungi</taxon>
        <taxon>Dikarya</taxon>
        <taxon>Ascomycota</taxon>
        <taxon>Pezizomycotina</taxon>
        <taxon>Dothideomycetes</taxon>
        <taxon>Pleosporomycetidae</taxon>
        <taxon>Venturiales</taxon>
        <taxon>Venturiaceae</taxon>
        <taxon>Venturia</taxon>
    </lineage>
</organism>